<protein>
    <submittedName>
        <fullName evidence="5">Acyl-CoA hydrolase</fullName>
    </submittedName>
</protein>
<dbReference type="InterPro" id="IPR026888">
    <property type="entry name" value="AcetylCoA_hyd_C"/>
</dbReference>
<keyword evidence="2" id="KW-0808">Transferase</keyword>
<comment type="caution">
    <text evidence="5">The sequence shown here is derived from an EMBL/GenBank/DDBJ whole genome shotgun (WGS) entry which is preliminary data.</text>
</comment>
<dbReference type="Pfam" id="PF02550">
    <property type="entry name" value="AcetylCoA_hydro"/>
    <property type="match status" value="1"/>
</dbReference>
<dbReference type="InterPro" id="IPR003702">
    <property type="entry name" value="ActCoA_hydro_N"/>
</dbReference>
<dbReference type="Pfam" id="PF13336">
    <property type="entry name" value="AcetylCoA_hyd_C"/>
    <property type="match status" value="1"/>
</dbReference>
<accession>A0A4R1HUG9</accession>
<dbReference type="PANTHER" id="PTHR21432">
    <property type="entry name" value="ACETYL-COA HYDROLASE-RELATED"/>
    <property type="match status" value="1"/>
</dbReference>
<dbReference type="RefSeq" id="WP_132423463.1">
    <property type="nucleotide sequence ID" value="NZ_SMFZ01000001.1"/>
</dbReference>
<evidence type="ECO:0000256" key="1">
    <source>
        <dbReference type="ARBA" id="ARBA00009632"/>
    </source>
</evidence>
<evidence type="ECO:0000259" key="4">
    <source>
        <dbReference type="Pfam" id="PF13336"/>
    </source>
</evidence>
<dbReference type="Gene3D" id="3.30.750.70">
    <property type="entry name" value="4-hydroxybutyrate coenzyme like domains"/>
    <property type="match status" value="1"/>
</dbReference>
<organism evidence="5 6">
    <name type="scientific">Pseudonocardia endophytica</name>
    <dbReference type="NCBI Taxonomy" id="401976"/>
    <lineage>
        <taxon>Bacteria</taxon>
        <taxon>Bacillati</taxon>
        <taxon>Actinomycetota</taxon>
        <taxon>Actinomycetes</taxon>
        <taxon>Pseudonocardiales</taxon>
        <taxon>Pseudonocardiaceae</taxon>
        <taxon>Pseudonocardia</taxon>
    </lineage>
</organism>
<sequence>MLDLRPYVRPGRGVWWGQAGAEARPLVDALLDRAPEIGDVHAFCGLSLNRRLRDLPPQIRMCSYGAMGELRATHRSGRLDIVPAHYSALPSLFAERLLPVDVGLVQVAPPGPDGVCSLGIGVDYVADALPHSGILIGEINTRMPAADAPGIPLARFDATVETDRPLPQAPDRAPDPVDRAIARRVAELVSDGDTLQLGVGSLPGAVLQELTGHRDLGLHSGMIGDGVLPLLESGVLTGARKEIDPGRVVAGTAVGSRELYDRIPELPVSFRPASYTHAPGVLARFRRLVSVNSALQVDLQGQVGAESTGGRHIGGIGGQADFSGAAARSGGLSIIALRSTTAGGTSTIVHRLDGPVTTGRPDVDVVVTEHGVAWLRGAPSARRPARLAAVAAPGHRDALLRTDEEDAWACPCP</sequence>
<evidence type="ECO:0000313" key="5">
    <source>
        <dbReference type="EMBL" id="TCK26347.1"/>
    </source>
</evidence>
<evidence type="ECO:0000256" key="2">
    <source>
        <dbReference type="ARBA" id="ARBA00022679"/>
    </source>
</evidence>
<name>A0A4R1HUG9_PSEEN</name>
<dbReference type="PANTHER" id="PTHR21432:SF20">
    <property type="entry name" value="ACETYL-COA HYDROLASE"/>
    <property type="match status" value="1"/>
</dbReference>
<dbReference type="InterPro" id="IPR037171">
    <property type="entry name" value="NagB/RpiA_transferase-like"/>
</dbReference>
<evidence type="ECO:0000313" key="6">
    <source>
        <dbReference type="Proteomes" id="UP000295560"/>
    </source>
</evidence>
<dbReference type="Proteomes" id="UP000295560">
    <property type="component" value="Unassembled WGS sequence"/>
</dbReference>
<dbReference type="Gene3D" id="3.40.1080.10">
    <property type="entry name" value="Glutaconate Coenzyme A-transferase"/>
    <property type="match status" value="1"/>
</dbReference>
<dbReference type="EMBL" id="SMFZ01000001">
    <property type="protein sequence ID" value="TCK26347.1"/>
    <property type="molecule type" value="Genomic_DNA"/>
</dbReference>
<dbReference type="GO" id="GO:0006083">
    <property type="term" value="P:acetate metabolic process"/>
    <property type="evidence" value="ECO:0007669"/>
    <property type="project" value="InterPro"/>
</dbReference>
<keyword evidence="6" id="KW-1185">Reference proteome</keyword>
<feature type="domain" description="Acetyl-CoA hydrolase/transferase C-terminal" evidence="4">
    <location>
        <begin position="255"/>
        <end position="401"/>
    </location>
</feature>
<dbReference type="InterPro" id="IPR038460">
    <property type="entry name" value="AcetylCoA_hyd_C_sf"/>
</dbReference>
<comment type="similarity">
    <text evidence="1">Belongs to the acetyl-CoA hydrolase/transferase family.</text>
</comment>
<dbReference type="InterPro" id="IPR046433">
    <property type="entry name" value="ActCoA_hydro"/>
</dbReference>
<evidence type="ECO:0000259" key="3">
    <source>
        <dbReference type="Pfam" id="PF02550"/>
    </source>
</evidence>
<dbReference type="GO" id="GO:0016787">
    <property type="term" value="F:hydrolase activity"/>
    <property type="evidence" value="ECO:0007669"/>
    <property type="project" value="UniProtKB-KW"/>
</dbReference>
<gene>
    <name evidence="5" type="ORF">EV378_2178</name>
</gene>
<reference evidence="5 6" key="1">
    <citation type="submission" date="2019-03" db="EMBL/GenBank/DDBJ databases">
        <title>Sequencing the genomes of 1000 actinobacteria strains.</title>
        <authorList>
            <person name="Klenk H.-P."/>
        </authorList>
    </citation>
    <scope>NUCLEOTIDE SEQUENCE [LARGE SCALE GENOMIC DNA]</scope>
    <source>
        <strain evidence="5 6">DSM 44969</strain>
    </source>
</reference>
<dbReference type="SUPFAM" id="SSF100950">
    <property type="entry name" value="NagB/RpiA/CoA transferase-like"/>
    <property type="match status" value="2"/>
</dbReference>
<keyword evidence="5" id="KW-0378">Hydrolase</keyword>
<dbReference type="AlphaFoldDB" id="A0A4R1HUG9"/>
<proteinExistence type="inferred from homology"/>
<dbReference type="Gene3D" id="3.40.1080.20">
    <property type="entry name" value="Acetyl-CoA hydrolase/transferase C-terminal domain"/>
    <property type="match status" value="1"/>
</dbReference>
<dbReference type="OrthoDB" id="9801795at2"/>
<feature type="domain" description="Acetyl-CoA hydrolase/transferase N-terminal" evidence="3">
    <location>
        <begin position="67"/>
        <end position="146"/>
    </location>
</feature>
<dbReference type="GO" id="GO:0008775">
    <property type="term" value="F:acetate CoA-transferase activity"/>
    <property type="evidence" value="ECO:0007669"/>
    <property type="project" value="InterPro"/>
</dbReference>